<dbReference type="EMBL" id="QDFT01000002">
    <property type="protein sequence ID" value="PVE79387.1"/>
    <property type="molecule type" value="Genomic_DNA"/>
</dbReference>
<evidence type="ECO:0000313" key="3">
    <source>
        <dbReference type="Proteomes" id="UP000244649"/>
    </source>
</evidence>
<dbReference type="AlphaFoldDB" id="A0A2T7WX71"/>
<dbReference type="Gene3D" id="3.30.565.10">
    <property type="entry name" value="Histidine kinase-like ATPase, C-terminal domain"/>
    <property type="match status" value="1"/>
</dbReference>
<evidence type="ECO:0000256" key="1">
    <source>
        <dbReference type="SAM" id="Phobius"/>
    </source>
</evidence>
<organism evidence="2 3">
    <name type="scientific">Microbacterium testaceum</name>
    <name type="common">Aureobacterium testaceum</name>
    <name type="synonym">Brevibacterium testaceum</name>
    <dbReference type="NCBI Taxonomy" id="2033"/>
    <lineage>
        <taxon>Bacteria</taxon>
        <taxon>Bacillati</taxon>
        <taxon>Actinomycetota</taxon>
        <taxon>Actinomycetes</taxon>
        <taxon>Micrococcales</taxon>
        <taxon>Microbacteriaceae</taxon>
        <taxon>Microbacterium</taxon>
    </lineage>
</organism>
<name>A0A2T7WX71_MICTE</name>
<dbReference type="Proteomes" id="UP000244649">
    <property type="component" value="Unassembled WGS sequence"/>
</dbReference>
<feature type="transmembrane region" description="Helical" evidence="1">
    <location>
        <begin position="43"/>
        <end position="63"/>
    </location>
</feature>
<evidence type="ECO:0000313" key="2">
    <source>
        <dbReference type="EMBL" id="PVE79387.1"/>
    </source>
</evidence>
<dbReference type="RefSeq" id="WP_116536320.1">
    <property type="nucleotide sequence ID" value="NZ_QDFT01000002.1"/>
</dbReference>
<keyword evidence="1" id="KW-0812">Transmembrane</keyword>
<keyword evidence="1" id="KW-1133">Transmembrane helix</keyword>
<reference evidence="2 3" key="1">
    <citation type="submission" date="2018-04" db="EMBL/GenBank/DDBJ databases">
        <authorList>
            <person name="Go L.Y."/>
            <person name="Mitchell J.A."/>
        </authorList>
    </citation>
    <scope>NUCLEOTIDE SEQUENCE [LARGE SCALE GENOMIC DNA]</scope>
    <source>
        <strain evidence="2 3">TPD7010</strain>
    </source>
</reference>
<feature type="transmembrane region" description="Helical" evidence="1">
    <location>
        <begin position="110"/>
        <end position="131"/>
    </location>
</feature>
<dbReference type="InterPro" id="IPR036890">
    <property type="entry name" value="HATPase_C_sf"/>
</dbReference>
<feature type="transmembrane region" description="Helical" evidence="1">
    <location>
        <begin position="12"/>
        <end position="31"/>
    </location>
</feature>
<feature type="transmembrane region" description="Helical" evidence="1">
    <location>
        <begin position="287"/>
        <end position="303"/>
    </location>
</feature>
<gene>
    <name evidence="2" type="ORF">DC432_01130</name>
</gene>
<proteinExistence type="predicted"/>
<feature type="transmembrane region" description="Helical" evidence="1">
    <location>
        <begin position="70"/>
        <end position="90"/>
    </location>
</feature>
<feature type="transmembrane region" description="Helical" evidence="1">
    <location>
        <begin position="252"/>
        <end position="275"/>
    </location>
</feature>
<protein>
    <submittedName>
        <fullName evidence="2">Uncharacterized protein</fullName>
    </submittedName>
</protein>
<feature type="transmembrane region" description="Helical" evidence="1">
    <location>
        <begin position="227"/>
        <end position="246"/>
    </location>
</feature>
<keyword evidence="1" id="KW-0472">Membrane</keyword>
<accession>A0A2T7WX71</accession>
<sequence>MRGLVGVVTSGRFVTRYTFAVILLVSVVVLAPTPVPLHPGQRLVVSIATAGLSALVWAVVAVAERATTRPAVRGAIVLIALLAWAVSRPSMQDAVSLALGLPAPAPGAEVLRAATNVLVWAIALAGTAVLVDAARTARSTNALLRSVRDDLRASTERARLFAAEAAAAVQAAAALVRAPVEADADAVRARAAAVRARAHDLPALSLAKPRVPIAAPASRRAPMLTRLPATGTVSATYALAVLPFAVRTVDAVAVATGIALTLLVGSAAEALPRLGRARRSPRRRTRRYAWSAVLAGLFLTALASAQGVAWPTAAVPALAFPALAWAMTRWRTGARAVAVERRRLSTAITALTRSDDRGTRGSRAGLRAAAEVLHRDVQSALVLWALRHPDPRPSDTAALSPVLASLADDVERAFAAPPTAADAPALDALVATWGHALRIDTRFDAEARALLDADAALAGEAVEVVAEGLLNAAKHARRREAVVTARVVRTGGGPRLRVEVETPGTLAPGAALRRDAWVGRLGGRLTADADTVRLTADLTPGAPIVVSTEHRDGTRMPRA</sequence>
<comment type="caution">
    <text evidence="2">The sequence shown here is derived from an EMBL/GenBank/DDBJ whole genome shotgun (WGS) entry which is preliminary data.</text>
</comment>